<dbReference type="SUPFAM" id="SSF53474">
    <property type="entry name" value="alpha/beta-Hydrolases"/>
    <property type="match status" value="1"/>
</dbReference>
<feature type="domain" description="Alpha/beta hydrolase fold-3" evidence="5">
    <location>
        <begin position="115"/>
        <end position="267"/>
    </location>
</feature>
<feature type="active site" evidence="3">
    <location>
        <position position="192"/>
    </location>
</feature>
<feature type="transmembrane region" description="Helical" evidence="4">
    <location>
        <begin position="6"/>
        <end position="23"/>
    </location>
</feature>
<dbReference type="GO" id="GO:0016020">
    <property type="term" value="C:membrane"/>
    <property type="evidence" value="ECO:0007669"/>
    <property type="project" value="InterPro"/>
</dbReference>
<keyword evidence="4" id="KW-1133">Transmembrane helix</keyword>
<evidence type="ECO:0000256" key="1">
    <source>
        <dbReference type="ARBA" id="ARBA00010515"/>
    </source>
</evidence>
<comment type="caution">
    <text evidence="6">The sequence shown here is derived from an EMBL/GenBank/DDBJ whole genome shotgun (WGS) entry which is preliminary data.</text>
</comment>
<comment type="similarity">
    <text evidence="1">Belongs to the 'GDXG' lipolytic enzyme family.</text>
</comment>
<sequence length="413" mass="46735">MKYFGFIFLVTGLGIAYLLYTPVPDGLTQPMKFRIISAGANVFNLVVSIQNIIWPNEPNDILTMRYLSELGESRRKIQAEVPGSKFRARETTFDGVTVRLYEPISKPTNLLPGFIFYHGGGFCIGSTKMYDGLTRQFADELDAVVVSVEYRLSPEYSFPVPFEDSLKAAKWFISHAQDYGVDPKRIAIGGDSAGGSLSSLVTHHIHDDKSIPDPKVQLLVYPSLQKIDTKTPSYQKYWYYVGNYGVLPPKRSSAFLTYYVFGQANEEFQISYRDNNHTSSEFKKSSAFARLDHSLIPANLRDPVFYSGPTDKSHGNAQMWEQIKDTFTDPRFNSFVREDLSGLPVTLIQTCGFDVLRDDGIFYWLALKAAGVRASWVDYESGFHGVYWMGGGSEFELGKKMRKDSIEFLRKEL</sequence>
<name>A0A9Q1H2Q0_HOLLE</name>
<feature type="domain" description="Alpha/beta hydrolase fold-3" evidence="5">
    <location>
        <begin position="317"/>
        <end position="387"/>
    </location>
</feature>
<dbReference type="InterPro" id="IPR029058">
    <property type="entry name" value="AB_hydrolase_fold"/>
</dbReference>
<dbReference type="Gene3D" id="3.40.50.1820">
    <property type="entry name" value="alpha/beta hydrolase"/>
    <property type="match status" value="1"/>
</dbReference>
<dbReference type="PANTHER" id="PTHR48081">
    <property type="entry name" value="AB HYDROLASE SUPERFAMILY PROTEIN C4A8.06C"/>
    <property type="match status" value="1"/>
</dbReference>
<evidence type="ECO:0000313" key="6">
    <source>
        <dbReference type="EMBL" id="KAJ8030330.1"/>
    </source>
</evidence>
<dbReference type="InterPro" id="IPR013094">
    <property type="entry name" value="AB_hydrolase_3"/>
</dbReference>
<dbReference type="InterPro" id="IPR017157">
    <property type="entry name" value="Arylacetamide_deacetylase"/>
</dbReference>
<dbReference type="AlphaFoldDB" id="A0A9Q1H2Q0"/>
<dbReference type="PANTHER" id="PTHR48081:SF8">
    <property type="entry name" value="ALPHA_BETA HYDROLASE FOLD-3 DOMAIN-CONTAINING PROTEIN-RELATED"/>
    <property type="match status" value="1"/>
</dbReference>
<evidence type="ECO:0000259" key="5">
    <source>
        <dbReference type="Pfam" id="PF07859"/>
    </source>
</evidence>
<dbReference type="InterPro" id="IPR050300">
    <property type="entry name" value="GDXG_lipolytic_enzyme"/>
</dbReference>
<keyword evidence="4" id="KW-0472">Membrane</keyword>
<evidence type="ECO:0000313" key="7">
    <source>
        <dbReference type="Proteomes" id="UP001152320"/>
    </source>
</evidence>
<keyword evidence="7" id="KW-1185">Reference proteome</keyword>
<accession>A0A9Q1H2Q0</accession>
<feature type="active site" evidence="3">
    <location>
        <position position="384"/>
    </location>
</feature>
<dbReference type="OrthoDB" id="408631at2759"/>
<dbReference type="Proteomes" id="UP001152320">
    <property type="component" value="Chromosome 13"/>
</dbReference>
<dbReference type="Pfam" id="PF07859">
    <property type="entry name" value="Abhydrolase_3"/>
    <property type="match status" value="2"/>
</dbReference>
<proteinExistence type="inferred from homology"/>
<dbReference type="PIRSF" id="PIRSF037251">
    <property type="entry name" value="Arylacetamide_deacetylase"/>
    <property type="match status" value="1"/>
</dbReference>
<keyword evidence="4" id="KW-0812">Transmembrane</keyword>
<dbReference type="EMBL" id="JAIZAY010000013">
    <property type="protein sequence ID" value="KAJ8030330.1"/>
    <property type="molecule type" value="Genomic_DNA"/>
</dbReference>
<evidence type="ECO:0000256" key="4">
    <source>
        <dbReference type="SAM" id="Phobius"/>
    </source>
</evidence>
<protein>
    <submittedName>
        <fullName evidence="6">Arylacetamide deacetylase</fullName>
    </submittedName>
</protein>
<evidence type="ECO:0000256" key="2">
    <source>
        <dbReference type="ARBA" id="ARBA00022801"/>
    </source>
</evidence>
<organism evidence="6 7">
    <name type="scientific">Holothuria leucospilota</name>
    <name type="common">Black long sea cucumber</name>
    <name type="synonym">Mertensiothuria leucospilota</name>
    <dbReference type="NCBI Taxonomy" id="206669"/>
    <lineage>
        <taxon>Eukaryota</taxon>
        <taxon>Metazoa</taxon>
        <taxon>Echinodermata</taxon>
        <taxon>Eleutherozoa</taxon>
        <taxon>Echinozoa</taxon>
        <taxon>Holothuroidea</taxon>
        <taxon>Aspidochirotacea</taxon>
        <taxon>Aspidochirotida</taxon>
        <taxon>Holothuriidae</taxon>
        <taxon>Holothuria</taxon>
    </lineage>
</organism>
<dbReference type="GO" id="GO:0052689">
    <property type="term" value="F:carboxylic ester hydrolase activity"/>
    <property type="evidence" value="ECO:0007669"/>
    <property type="project" value="InterPro"/>
</dbReference>
<reference evidence="6" key="1">
    <citation type="submission" date="2021-10" db="EMBL/GenBank/DDBJ databases">
        <title>Tropical sea cucumber genome reveals ecological adaptation and Cuvierian tubules defense mechanism.</title>
        <authorList>
            <person name="Chen T."/>
        </authorList>
    </citation>
    <scope>NUCLEOTIDE SEQUENCE</scope>
    <source>
        <strain evidence="6">Nanhai2018</strain>
        <tissue evidence="6">Muscle</tissue>
    </source>
</reference>
<evidence type="ECO:0000256" key="3">
    <source>
        <dbReference type="PIRSR" id="PIRSR037251-1"/>
    </source>
</evidence>
<keyword evidence="2" id="KW-0378">Hydrolase</keyword>
<feature type="active site" evidence="3">
    <location>
        <position position="354"/>
    </location>
</feature>
<gene>
    <name evidence="6" type="ORF">HOLleu_26708</name>
</gene>